<sequence>MPPLIICYECRESFDKINGQVCSGCGRIFNKLSLCDDCIRWQNKFGYILHNQALFEYDSTMKEFMKQYKFNGDYQLRSVFKTEMKLAIKMINFDLVVPIPITPSTGNQRGFNQVEGIIEDCEYTQLLRTIETDKTEPQSHKTRQERLELQQPFELLDAMKETVFEKTVLLVDDVYTTGTTLYHAANLLKTCGTKKISSLTLAR</sequence>
<dbReference type="PANTHER" id="PTHR47505">
    <property type="entry name" value="DNA UTILIZATION PROTEIN YHGH"/>
    <property type="match status" value="1"/>
</dbReference>
<evidence type="ECO:0000256" key="1">
    <source>
        <dbReference type="ARBA" id="ARBA00008007"/>
    </source>
</evidence>
<evidence type="ECO:0000313" key="4">
    <source>
        <dbReference type="Proteomes" id="UP000051697"/>
    </source>
</evidence>
<evidence type="ECO:0000313" key="3">
    <source>
        <dbReference type="EMBL" id="KRL57822.1"/>
    </source>
</evidence>
<dbReference type="SUPFAM" id="SSF53271">
    <property type="entry name" value="PRTase-like"/>
    <property type="match status" value="1"/>
</dbReference>
<comment type="similarity">
    <text evidence="1">Belongs to the ComF/GntX family.</text>
</comment>
<evidence type="ECO:0000259" key="2">
    <source>
        <dbReference type="Pfam" id="PF00156"/>
    </source>
</evidence>
<dbReference type="Gene3D" id="3.40.50.2020">
    <property type="match status" value="1"/>
</dbReference>
<dbReference type="PANTHER" id="PTHR47505:SF1">
    <property type="entry name" value="DNA UTILIZATION PROTEIN YHGH"/>
    <property type="match status" value="1"/>
</dbReference>
<comment type="caution">
    <text evidence="3">The sequence shown here is derived from an EMBL/GenBank/DDBJ whole genome shotgun (WGS) entry which is preliminary data.</text>
</comment>
<gene>
    <name evidence="3" type="ORF">FC70_GL000293</name>
</gene>
<organism evidence="3 4">
    <name type="scientific">Paucilactobacillus oligofermentans DSM 15707 = LMG 22743</name>
    <dbReference type="NCBI Taxonomy" id="1423778"/>
    <lineage>
        <taxon>Bacteria</taxon>
        <taxon>Bacillati</taxon>
        <taxon>Bacillota</taxon>
        <taxon>Bacilli</taxon>
        <taxon>Lactobacillales</taxon>
        <taxon>Lactobacillaceae</taxon>
        <taxon>Paucilactobacillus</taxon>
    </lineage>
</organism>
<dbReference type="Pfam" id="PF00156">
    <property type="entry name" value="Pribosyltran"/>
    <property type="match status" value="1"/>
</dbReference>
<name>A0A0R1RNN3_9LACO</name>
<keyword evidence="4" id="KW-1185">Reference proteome</keyword>
<dbReference type="CDD" id="cd06223">
    <property type="entry name" value="PRTases_typeI"/>
    <property type="match status" value="1"/>
</dbReference>
<proteinExistence type="inferred from homology"/>
<feature type="domain" description="Phosphoribosyltransferase" evidence="2">
    <location>
        <begin position="146"/>
        <end position="202"/>
    </location>
</feature>
<dbReference type="InterPro" id="IPR051910">
    <property type="entry name" value="ComF/GntX_DNA_util-trans"/>
</dbReference>
<dbReference type="InterPro" id="IPR000836">
    <property type="entry name" value="PRTase_dom"/>
</dbReference>
<dbReference type="PATRIC" id="fig|1423778.4.peg.312"/>
<dbReference type="EMBL" id="AZFE01000003">
    <property type="protein sequence ID" value="KRL57822.1"/>
    <property type="molecule type" value="Genomic_DNA"/>
</dbReference>
<keyword evidence="3" id="KW-0328">Glycosyltransferase</keyword>
<dbReference type="Proteomes" id="UP000051697">
    <property type="component" value="Unassembled WGS sequence"/>
</dbReference>
<dbReference type="GO" id="GO:0016757">
    <property type="term" value="F:glycosyltransferase activity"/>
    <property type="evidence" value="ECO:0007669"/>
    <property type="project" value="UniProtKB-KW"/>
</dbReference>
<dbReference type="AlphaFoldDB" id="A0A0R1RNN3"/>
<dbReference type="InterPro" id="IPR029057">
    <property type="entry name" value="PRTase-like"/>
</dbReference>
<accession>A0A0R1RNN3</accession>
<dbReference type="STRING" id="1423778.FC70_GL000293"/>
<reference evidence="3 4" key="1">
    <citation type="journal article" date="2015" name="Genome Announc.">
        <title>Expanding the biotechnology potential of lactobacilli through comparative genomics of 213 strains and associated genera.</title>
        <authorList>
            <person name="Sun Z."/>
            <person name="Harris H.M."/>
            <person name="McCann A."/>
            <person name="Guo C."/>
            <person name="Argimon S."/>
            <person name="Zhang W."/>
            <person name="Yang X."/>
            <person name="Jeffery I.B."/>
            <person name="Cooney J.C."/>
            <person name="Kagawa T.F."/>
            <person name="Liu W."/>
            <person name="Song Y."/>
            <person name="Salvetti E."/>
            <person name="Wrobel A."/>
            <person name="Rasinkangas P."/>
            <person name="Parkhill J."/>
            <person name="Rea M.C."/>
            <person name="O'Sullivan O."/>
            <person name="Ritari J."/>
            <person name="Douillard F.P."/>
            <person name="Paul Ross R."/>
            <person name="Yang R."/>
            <person name="Briner A.E."/>
            <person name="Felis G.E."/>
            <person name="de Vos W.M."/>
            <person name="Barrangou R."/>
            <person name="Klaenhammer T.R."/>
            <person name="Caufield P.W."/>
            <person name="Cui Y."/>
            <person name="Zhang H."/>
            <person name="O'Toole P.W."/>
        </authorList>
    </citation>
    <scope>NUCLEOTIDE SEQUENCE [LARGE SCALE GENOMIC DNA]</scope>
    <source>
        <strain evidence="3 4">DSM 15707</strain>
    </source>
</reference>
<keyword evidence="3" id="KW-0808">Transferase</keyword>
<protein>
    <submittedName>
        <fullName evidence="3">Amidophosphoribosyltransferase-like protein</fullName>
    </submittedName>
</protein>